<evidence type="ECO:0000313" key="2">
    <source>
        <dbReference type="Proteomes" id="UP001157502"/>
    </source>
</evidence>
<sequence length="63" mass="7297">MFLFLCRQKAPEHSIFVLHACAHNLTGTDPTPAEWEKIAEVMKKKTRVRRLFLPVMRKTASQS</sequence>
<dbReference type="Proteomes" id="UP001157502">
    <property type="component" value="Chromosome 18"/>
</dbReference>
<name>A0ACC2G355_DALPE</name>
<dbReference type="EMBL" id="CM055745">
    <property type="protein sequence ID" value="KAJ7997937.1"/>
    <property type="molecule type" value="Genomic_DNA"/>
</dbReference>
<proteinExistence type="predicted"/>
<protein>
    <submittedName>
        <fullName evidence="1">Uncharacterized protein</fullName>
    </submittedName>
</protein>
<accession>A0ACC2G355</accession>
<evidence type="ECO:0000313" key="1">
    <source>
        <dbReference type="EMBL" id="KAJ7997937.1"/>
    </source>
</evidence>
<organism evidence="1 2">
    <name type="scientific">Dallia pectoralis</name>
    <name type="common">Alaska blackfish</name>
    <dbReference type="NCBI Taxonomy" id="75939"/>
    <lineage>
        <taxon>Eukaryota</taxon>
        <taxon>Metazoa</taxon>
        <taxon>Chordata</taxon>
        <taxon>Craniata</taxon>
        <taxon>Vertebrata</taxon>
        <taxon>Euteleostomi</taxon>
        <taxon>Actinopterygii</taxon>
        <taxon>Neopterygii</taxon>
        <taxon>Teleostei</taxon>
        <taxon>Protacanthopterygii</taxon>
        <taxon>Esociformes</taxon>
        <taxon>Umbridae</taxon>
        <taxon>Dallia</taxon>
    </lineage>
</organism>
<comment type="caution">
    <text evidence="1">The sequence shown here is derived from an EMBL/GenBank/DDBJ whole genome shotgun (WGS) entry which is preliminary data.</text>
</comment>
<gene>
    <name evidence="1" type="ORF">DPEC_G00217350</name>
</gene>
<reference evidence="1" key="1">
    <citation type="submission" date="2021-05" db="EMBL/GenBank/DDBJ databases">
        <authorList>
            <person name="Pan Q."/>
            <person name="Jouanno E."/>
            <person name="Zahm M."/>
            <person name="Klopp C."/>
            <person name="Cabau C."/>
            <person name="Louis A."/>
            <person name="Berthelot C."/>
            <person name="Parey E."/>
            <person name="Roest Crollius H."/>
            <person name="Montfort J."/>
            <person name="Robinson-Rechavi M."/>
            <person name="Bouchez O."/>
            <person name="Lampietro C."/>
            <person name="Lopez Roques C."/>
            <person name="Donnadieu C."/>
            <person name="Postlethwait J."/>
            <person name="Bobe J."/>
            <person name="Dillon D."/>
            <person name="Chandos A."/>
            <person name="von Hippel F."/>
            <person name="Guiguen Y."/>
        </authorList>
    </citation>
    <scope>NUCLEOTIDE SEQUENCE</scope>
    <source>
        <strain evidence="1">YG-Jan2019</strain>
    </source>
</reference>
<keyword evidence="2" id="KW-1185">Reference proteome</keyword>